<dbReference type="PANTHER" id="PTHR33437:SF2">
    <property type="entry name" value="OS06G0361200 PROTEIN"/>
    <property type="match status" value="1"/>
</dbReference>
<reference evidence="3" key="1">
    <citation type="submission" date="2022-12" db="EMBL/GenBank/DDBJ databases">
        <title>Draft genome assemblies for two species of Escallonia (Escalloniales).</title>
        <authorList>
            <person name="Chanderbali A."/>
            <person name="Dervinis C."/>
            <person name="Anghel I."/>
            <person name="Soltis D."/>
            <person name="Soltis P."/>
            <person name="Zapata F."/>
        </authorList>
    </citation>
    <scope>NUCLEOTIDE SEQUENCE</scope>
    <source>
        <strain evidence="3">UCBG92.1500</strain>
        <tissue evidence="3">Leaf</tissue>
    </source>
</reference>
<dbReference type="PANTHER" id="PTHR33437">
    <property type="entry name" value="OS06G0361200 PROTEIN"/>
    <property type="match status" value="1"/>
</dbReference>
<protein>
    <recommendedName>
        <fullName evidence="2">Retrotransposon gag domain-containing protein</fullName>
    </recommendedName>
</protein>
<dbReference type="Pfam" id="PF03732">
    <property type="entry name" value="Retrotrans_gag"/>
    <property type="match status" value="1"/>
</dbReference>
<organism evidence="3 4">
    <name type="scientific">Escallonia rubra</name>
    <dbReference type="NCBI Taxonomy" id="112253"/>
    <lineage>
        <taxon>Eukaryota</taxon>
        <taxon>Viridiplantae</taxon>
        <taxon>Streptophyta</taxon>
        <taxon>Embryophyta</taxon>
        <taxon>Tracheophyta</taxon>
        <taxon>Spermatophyta</taxon>
        <taxon>Magnoliopsida</taxon>
        <taxon>eudicotyledons</taxon>
        <taxon>Gunneridae</taxon>
        <taxon>Pentapetalae</taxon>
        <taxon>asterids</taxon>
        <taxon>campanulids</taxon>
        <taxon>Escalloniales</taxon>
        <taxon>Escalloniaceae</taxon>
        <taxon>Escallonia</taxon>
    </lineage>
</organism>
<evidence type="ECO:0000256" key="1">
    <source>
        <dbReference type="SAM" id="MobiDB-lite"/>
    </source>
</evidence>
<feature type="domain" description="Retrotransposon gag" evidence="2">
    <location>
        <begin position="45"/>
        <end position="121"/>
    </location>
</feature>
<sequence>MNKLESKKSEESKSSDMDDADEALKQVDTNKHPDASTPGGYKNKENLEPESIDCWEEIEREFQNRFYSTRRSVSMMELTNTKQRKEEPVVDYINKWRALSLDCKERLSEASVVEMCMQGMHWGLLYILQGNKPRTFEELATRGHNMEITIASHGENSEVPGILDFLLEHKLIDLPKMKRADDSRQVNESKYCKYHRLISHPTEKCFTLKEVIMNLSKRGKIHLDDEGVEESNTTSVIFRPVVSSASCQQQENGSPKASMPGASKA</sequence>
<accession>A0AA88R0R1</accession>
<gene>
    <name evidence="3" type="ORF">RJ640_014597</name>
</gene>
<evidence type="ECO:0000313" key="4">
    <source>
        <dbReference type="Proteomes" id="UP001187471"/>
    </source>
</evidence>
<feature type="region of interest" description="Disordered" evidence="1">
    <location>
        <begin position="244"/>
        <end position="265"/>
    </location>
</feature>
<keyword evidence="4" id="KW-1185">Reference proteome</keyword>
<feature type="compositionally biased region" description="Polar residues" evidence="1">
    <location>
        <begin position="244"/>
        <end position="255"/>
    </location>
</feature>
<dbReference type="Proteomes" id="UP001187471">
    <property type="component" value="Unassembled WGS sequence"/>
</dbReference>
<feature type="compositionally biased region" description="Basic and acidic residues" evidence="1">
    <location>
        <begin position="1"/>
        <end position="34"/>
    </location>
</feature>
<dbReference type="InterPro" id="IPR005162">
    <property type="entry name" value="Retrotrans_gag_dom"/>
</dbReference>
<evidence type="ECO:0000313" key="3">
    <source>
        <dbReference type="EMBL" id="KAK2975774.1"/>
    </source>
</evidence>
<dbReference type="EMBL" id="JAVXUO010002156">
    <property type="protein sequence ID" value="KAK2975774.1"/>
    <property type="molecule type" value="Genomic_DNA"/>
</dbReference>
<name>A0AA88R0R1_9ASTE</name>
<evidence type="ECO:0000259" key="2">
    <source>
        <dbReference type="Pfam" id="PF03732"/>
    </source>
</evidence>
<proteinExistence type="predicted"/>
<feature type="region of interest" description="Disordered" evidence="1">
    <location>
        <begin position="1"/>
        <end position="48"/>
    </location>
</feature>
<dbReference type="AlphaFoldDB" id="A0AA88R0R1"/>
<comment type="caution">
    <text evidence="3">The sequence shown here is derived from an EMBL/GenBank/DDBJ whole genome shotgun (WGS) entry which is preliminary data.</text>
</comment>